<evidence type="ECO:0000256" key="1">
    <source>
        <dbReference type="ARBA" id="ARBA00009427"/>
    </source>
</evidence>
<dbReference type="Gene3D" id="3.40.50.300">
    <property type="entry name" value="P-loop containing nucleotide triphosphate hydrolases"/>
    <property type="match status" value="1"/>
</dbReference>
<reference evidence="10" key="1">
    <citation type="journal article" date="2021" name="ISME J.">
        <title>Genomic evolution of the class Acidithiobacillia: deep-branching Proteobacteria living in extreme acidic conditions.</title>
        <authorList>
            <person name="Moya-Beltran A."/>
            <person name="Beard S."/>
            <person name="Rojas-Villalobos C."/>
            <person name="Issotta F."/>
            <person name="Gallardo Y."/>
            <person name="Ulloa R."/>
            <person name="Giaveno A."/>
            <person name="Degli Esposti M."/>
            <person name="Johnson D.B."/>
            <person name="Quatrini R."/>
        </authorList>
    </citation>
    <scope>NUCLEOTIDE SEQUENCE</scope>
    <source>
        <strain evidence="10">VAN18-1</strain>
    </source>
</reference>
<dbReference type="InterPro" id="IPR011994">
    <property type="entry name" value="Cytidylate_kinase_dom"/>
</dbReference>
<comment type="catalytic activity">
    <reaction evidence="6 8">
        <text>dCMP + ATP = dCDP + ADP</text>
        <dbReference type="Rhea" id="RHEA:25094"/>
        <dbReference type="ChEBI" id="CHEBI:30616"/>
        <dbReference type="ChEBI" id="CHEBI:57566"/>
        <dbReference type="ChEBI" id="CHEBI:58593"/>
        <dbReference type="ChEBI" id="CHEBI:456216"/>
        <dbReference type="EC" id="2.7.4.25"/>
    </reaction>
</comment>
<dbReference type="SUPFAM" id="SSF52540">
    <property type="entry name" value="P-loop containing nucleoside triphosphate hydrolases"/>
    <property type="match status" value="1"/>
</dbReference>
<dbReference type="RefSeq" id="WP_215871836.1">
    <property type="nucleotide sequence ID" value="NZ_JAAXYO010000029.1"/>
</dbReference>
<comment type="similarity">
    <text evidence="1 8">Belongs to the cytidylate kinase family. Type 1 subfamily.</text>
</comment>
<evidence type="ECO:0000256" key="2">
    <source>
        <dbReference type="ARBA" id="ARBA00022679"/>
    </source>
</evidence>
<name>A0AAE2YNI2_9PROT</name>
<gene>
    <name evidence="8" type="primary">cmk</name>
    <name evidence="10" type="ORF">HFQ13_02005</name>
</gene>
<feature type="domain" description="Cytidylate kinase" evidence="9">
    <location>
        <begin position="7"/>
        <end position="214"/>
    </location>
</feature>
<organism evidence="10 11">
    <name type="scientific">Igneacidithiobacillus copahuensis</name>
    <dbReference type="NCBI Taxonomy" id="2724909"/>
    <lineage>
        <taxon>Bacteria</taxon>
        <taxon>Pseudomonadati</taxon>
        <taxon>Pseudomonadota</taxon>
        <taxon>Acidithiobacillia</taxon>
        <taxon>Acidithiobacillales</taxon>
        <taxon>Acidithiobacillaceae</taxon>
        <taxon>Igneacidithiobacillus</taxon>
    </lineage>
</organism>
<dbReference type="CDD" id="cd02020">
    <property type="entry name" value="CMPK"/>
    <property type="match status" value="1"/>
</dbReference>
<dbReference type="NCBIfam" id="TIGR00017">
    <property type="entry name" value="cmk"/>
    <property type="match status" value="1"/>
</dbReference>
<evidence type="ECO:0000256" key="6">
    <source>
        <dbReference type="ARBA" id="ARBA00047615"/>
    </source>
</evidence>
<feature type="binding site" evidence="8">
    <location>
        <begin position="11"/>
        <end position="19"/>
    </location>
    <ligand>
        <name>ATP</name>
        <dbReference type="ChEBI" id="CHEBI:30616"/>
    </ligand>
</feature>
<dbReference type="Pfam" id="PF02224">
    <property type="entry name" value="Cytidylate_kin"/>
    <property type="match status" value="1"/>
</dbReference>
<comment type="caution">
    <text evidence="10">The sequence shown here is derived from an EMBL/GenBank/DDBJ whole genome shotgun (WGS) entry which is preliminary data.</text>
</comment>
<protein>
    <recommendedName>
        <fullName evidence="8">Cytidylate kinase</fullName>
        <shortName evidence="8">CK</shortName>
        <ecNumber evidence="8">2.7.4.25</ecNumber>
    </recommendedName>
    <alternativeName>
        <fullName evidence="8">Cytidine monophosphate kinase</fullName>
        <shortName evidence="8">CMP kinase</shortName>
    </alternativeName>
</protein>
<dbReference type="GO" id="GO:0005524">
    <property type="term" value="F:ATP binding"/>
    <property type="evidence" value="ECO:0007669"/>
    <property type="project" value="UniProtKB-UniRule"/>
</dbReference>
<comment type="catalytic activity">
    <reaction evidence="7 8">
        <text>CMP + ATP = CDP + ADP</text>
        <dbReference type="Rhea" id="RHEA:11600"/>
        <dbReference type="ChEBI" id="CHEBI:30616"/>
        <dbReference type="ChEBI" id="CHEBI:58069"/>
        <dbReference type="ChEBI" id="CHEBI:60377"/>
        <dbReference type="ChEBI" id="CHEBI:456216"/>
        <dbReference type="EC" id="2.7.4.25"/>
    </reaction>
</comment>
<evidence type="ECO:0000256" key="7">
    <source>
        <dbReference type="ARBA" id="ARBA00048478"/>
    </source>
</evidence>
<comment type="subcellular location">
    <subcellularLocation>
        <location evidence="8">Cytoplasm</location>
    </subcellularLocation>
</comment>
<keyword evidence="11" id="KW-1185">Reference proteome</keyword>
<evidence type="ECO:0000256" key="5">
    <source>
        <dbReference type="ARBA" id="ARBA00022840"/>
    </source>
</evidence>
<evidence type="ECO:0000313" key="11">
    <source>
        <dbReference type="Proteomes" id="UP001197378"/>
    </source>
</evidence>
<dbReference type="Proteomes" id="UP001197378">
    <property type="component" value="Unassembled WGS sequence"/>
</dbReference>
<dbReference type="GO" id="GO:0006220">
    <property type="term" value="P:pyrimidine nucleotide metabolic process"/>
    <property type="evidence" value="ECO:0007669"/>
    <property type="project" value="UniProtKB-UniRule"/>
</dbReference>
<keyword evidence="8" id="KW-0963">Cytoplasm</keyword>
<evidence type="ECO:0000259" key="9">
    <source>
        <dbReference type="Pfam" id="PF02224"/>
    </source>
</evidence>
<accession>A0AAE2YNI2</accession>
<dbReference type="GO" id="GO:0036431">
    <property type="term" value="F:dCMP kinase activity"/>
    <property type="evidence" value="ECO:0007669"/>
    <property type="project" value="InterPro"/>
</dbReference>
<dbReference type="InterPro" id="IPR027417">
    <property type="entry name" value="P-loop_NTPase"/>
</dbReference>
<dbReference type="EC" id="2.7.4.25" evidence="8"/>
<sequence>MSNVPVITIDGPGGVGKGTLSRLLAARLGWHLLDSGLIYRAAGLAAARAGLLQAQPLDEVPLIALARDLPLHFAEQDAATHAFLHGEDVTEELRSAEAGQRASQLAVIADLRRALLQRQRDFRQPPGLVADGRDMGTVVFPDAPLKVFITASVEERSKRRLKQLLEQGASATLAQVEREIAERDRRDRERSVAPLVPAPDARVLDNSGQTIEQTFRVLEGWTRDALGEFFCCQ</sequence>
<dbReference type="AlphaFoldDB" id="A0AAE2YNI2"/>
<proteinExistence type="inferred from homology"/>
<keyword evidence="5 8" id="KW-0067">ATP-binding</keyword>
<dbReference type="GO" id="GO:0005737">
    <property type="term" value="C:cytoplasm"/>
    <property type="evidence" value="ECO:0007669"/>
    <property type="project" value="UniProtKB-SubCell"/>
</dbReference>
<keyword evidence="2 8" id="KW-0808">Transferase</keyword>
<evidence type="ECO:0000313" key="10">
    <source>
        <dbReference type="EMBL" id="MBU2786998.1"/>
    </source>
</evidence>
<evidence type="ECO:0000256" key="3">
    <source>
        <dbReference type="ARBA" id="ARBA00022741"/>
    </source>
</evidence>
<dbReference type="EMBL" id="JAAXYO010000029">
    <property type="protein sequence ID" value="MBU2786998.1"/>
    <property type="molecule type" value="Genomic_DNA"/>
</dbReference>
<dbReference type="InterPro" id="IPR003136">
    <property type="entry name" value="Cytidylate_kin"/>
</dbReference>
<keyword evidence="3 8" id="KW-0547">Nucleotide-binding</keyword>
<evidence type="ECO:0000256" key="8">
    <source>
        <dbReference type="HAMAP-Rule" id="MF_00238"/>
    </source>
</evidence>
<dbReference type="HAMAP" id="MF_00238">
    <property type="entry name" value="Cytidyl_kinase_type1"/>
    <property type="match status" value="1"/>
</dbReference>
<evidence type="ECO:0000256" key="4">
    <source>
        <dbReference type="ARBA" id="ARBA00022777"/>
    </source>
</evidence>
<keyword evidence="4 8" id="KW-0418">Kinase</keyword>